<reference evidence="8" key="1">
    <citation type="submission" date="2015-01" db="EMBL/GenBank/DDBJ databases">
        <authorList>
            <person name="MANFREDI Pablo"/>
        </authorList>
    </citation>
    <scope>NUCLEOTIDE SEQUENCE [LARGE SCALE GENOMIC DNA]</scope>
    <source>
        <strain evidence="8">Ccyn2B</strain>
    </source>
</reference>
<accession>A0A0B7H9G9</accession>
<comment type="similarity">
    <text evidence="2 6">Belongs to the FPP/GGPP synthase family.</text>
</comment>
<keyword evidence="4" id="KW-0479">Metal-binding</keyword>
<name>A0A0B7H9G9_9FLAO</name>
<organism evidence="7 8">
    <name type="scientific">Capnocytophaga cynodegmi</name>
    <dbReference type="NCBI Taxonomy" id="28189"/>
    <lineage>
        <taxon>Bacteria</taxon>
        <taxon>Pseudomonadati</taxon>
        <taxon>Bacteroidota</taxon>
        <taxon>Flavobacteriia</taxon>
        <taxon>Flavobacteriales</taxon>
        <taxon>Flavobacteriaceae</taxon>
        <taxon>Capnocytophaga</taxon>
    </lineage>
</organism>
<dbReference type="CDD" id="cd00685">
    <property type="entry name" value="Trans_IPPS_HT"/>
    <property type="match status" value="1"/>
</dbReference>
<dbReference type="EC" id="2.5.1.10" evidence="7"/>
<dbReference type="GO" id="GO:0046872">
    <property type="term" value="F:metal ion binding"/>
    <property type="evidence" value="ECO:0007669"/>
    <property type="project" value="UniProtKB-KW"/>
</dbReference>
<evidence type="ECO:0000256" key="4">
    <source>
        <dbReference type="ARBA" id="ARBA00022723"/>
    </source>
</evidence>
<sequence length="337" mass="38778">MLAFFGSFYFITYIIMSFIEDYKKVFLNHLEKSVIKTKPENLYAPMHYILGLEGKRIRPILTLMGADLFGIDYKKALHAALAVEVFHNFSLVHDDIMDNAPLRRGKQTVHSKWNTNTAILSGDAMLIIAYQLFENYKPTIFQELAKLFSKTALEVCEGQQLDMDFETQNDVTPEQYLLMIKYKTAVLVGAALQMGAIVAETSEENKKLVYDFGVQLGLAFQLQDDYLDAFGDSSFGKQIGGDIMENKKTMLYLKALELSDNEMKSELHFLYNDAEENPDKVERVKQIFTKTKATDFVKKEIEKHTKKSLESLERLNIPENKKIEIRKFAIDLMDRKI</sequence>
<dbReference type="Proteomes" id="UP000038055">
    <property type="component" value="Unassembled WGS sequence"/>
</dbReference>
<dbReference type="SUPFAM" id="SSF48576">
    <property type="entry name" value="Terpenoid synthases"/>
    <property type="match status" value="1"/>
</dbReference>
<dbReference type="Gene3D" id="1.10.600.10">
    <property type="entry name" value="Farnesyl Diphosphate Synthase"/>
    <property type="match status" value="1"/>
</dbReference>
<gene>
    <name evidence="7" type="ORF">CCYN2B_220009</name>
</gene>
<keyword evidence="8" id="KW-1185">Reference proteome</keyword>
<evidence type="ECO:0000256" key="6">
    <source>
        <dbReference type="RuleBase" id="RU004466"/>
    </source>
</evidence>
<keyword evidence="5" id="KW-0460">Magnesium</keyword>
<dbReference type="GO" id="GO:0008299">
    <property type="term" value="P:isoprenoid biosynthetic process"/>
    <property type="evidence" value="ECO:0007669"/>
    <property type="project" value="InterPro"/>
</dbReference>
<dbReference type="InterPro" id="IPR008949">
    <property type="entry name" value="Isoprenoid_synthase_dom_sf"/>
</dbReference>
<dbReference type="AlphaFoldDB" id="A0A0B7H9G9"/>
<evidence type="ECO:0000256" key="3">
    <source>
        <dbReference type="ARBA" id="ARBA00022679"/>
    </source>
</evidence>
<dbReference type="SFLD" id="SFLDS00005">
    <property type="entry name" value="Isoprenoid_Synthase_Type_I"/>
    <property type="match status" value="1"/>
</dbReference>
<dbReference type="GO" id="GO:0004337">
    <property type="term" value="F:(2E,6E)-farnesyl diphosphate synthase activity"/>
    <property type="evidence" value="ECO:0007669"/>
    <property type="project" value="UniProtKB-EC"/>
</dbReference>
<dbReference type="PROSITE" id="PS00444">
    <property type="entry name" value="POLYPRENYL_SYNTHASE_2"/>
    <property type="match status" value="1"/>
</dbReference>
<dbReference type="PROSITE" id="PS00723">
    <property type="entry name" value="POLYPRENYL_SYNTHASE_1"/>
    <property type="match status" value="1"/>
</dbReference>
<dbReference type="STRING" id="28189.CCYN74_40077"/>
<evidence type="ECO:0000256" key="2">
    <source>
        <dbReference type="ARBA" id="ARBA00006706"/>
    </source>
</evidence>
<evidence type="ECO:0000313" key="8">
    <source>
        <dbReference type="Proteomes" id="UP000038055"/>
    </source>
</evidence>
<dbReference type="eggNOG" id="COG0142">
    <property type="taxonomic scope" value="Bacteria"/>
</dbReference>
<dbReference type="PANTHER" id="PTHR12001">
    <property type="entry name" value="GERANYLGERANYL PYROPHOSPHATE SYNTHASE"/>
    <property type="match status" value="1"/>
</dbReference>
<dbReference type="Pfam" id="PF00348">
    <property type="entry name" value="polyprenyl_synt"/>
    <property type="match status" value="1"/>
</dbReference>
<comment type="cofactor">
    <cofactor evidence="1">
        <name>Mg(2+)</name>
        <dbReference type="ChEBI" id="CHEBI:18420"/>
    </cofactor>
</comment>
<proteinExistence type="inferred from homology"/>
<protein>
    <submittedName>
        <fullName evidence="7">Farnesyltranstransferase</fullName>
        <ecNumber evidence="7">2.5.1.10</ecNumber>
    </submittedName>
</protein>
<dbReference type="InterPro" id="IPR033749">
    <property type="entry name" value="Polyprenyl_synt_CS"/>
</dbReference>
<dbReference type="SFLD" id="SFLDG01017">
    <property type="entry name" value="Polyprenyl_Transferase_Like"/>
    <property type="match status" value="1"/>
</dbReference>
<evidence type="ECO:0000313" key="7">
    <source>
        <dbReference type="EMBL" id="CEN34612.1"/>
    </source>
</evidence>
<evidence type="ECO:0000256" key="5">
    <source>
        <dbReference type="ARBA" id="ARBA00022842"/>
    </source>
</evidence>
<dbReference type="InterPro" id="IPR000092">
    <property type="entry name" value="Polyprenyl_synt"/>
</dbReference>
<dbReference type="EMBL" id="CDOD01000015">
    <property type="protein sequence ID" value="CEN34612.1"/>
    <property type="molecule type" value="Genomic_DNA"/>
</dbReference>
<evidence type="ECO:0000256" key="1">
    <source>
        <dbReference type="ARBA" id="ARBA00001946"/>
    </source>
</evidence>
<dbReference type="PANTHER" id="PTHR12001:SF85">
    <property type="entry name" value="SHORT CHAIN ISOPRENYL DIPHOSPHATE SYNTHASE"/>
    <property type="match status" value="1"/>
</dbReference>
<keyword evidence="3 6" id="KW-0808">Transferase</keyword>